<evidence type="ECO:0000256" key="5">
    <source>
        <dbReference type="ARBA" id="ARBA00022692"/>
    </source>
</evidence>
<protein>
    <recommendedName>
        <fullName evidence="9">TRAP transporter small permease protein</fullName>
    </recommendedName>
</protein>
<feature type="domain" description="Tripartite ATP-independent periplasmic transporters DctQ component" evidence="10">
    <location>
        <begin position="27"/>
        <end position="158"/>
    </location>
</feature>
<evidence type="ECO:0000256" key="1">
    <source>
        <dbReference type="ARBA" id="ARBA00004429"/>
    </source>
</evidence>
<comment type="similarity">
    <text evidence="8 9">Belongs to the TRAP transporter small permease family.</text>
</comment>
<evidence type="ECO:0000256" key="8">
    <source>
        <dbReference type="ARBA" id="ARBA00038436"/>
    </source>
</evidence>
<dbReference type="Proteomes" id="UP001305521">
    <property type="component" value="Chromosome"/>
</dbReference>
<feature type="transmembrane region" description="Helical" evidence="9">
    <location>
        <begin position="12"/>
        <end position="38"/>
    </location>
</feature>
<keyword evidence="5 9" id="KW-0812">Transmembrane</keyword>
<evidence type="ECO:0000256" key="4">
    <source>
        <dbReference type="ARBA" id="ARBA00022519"/>
    </source>
</evidence>
<keyword evidence="4 9" id="KW-0997">Cell inner membrane</keyword>
<sequence>MSALLRRALDGLYLLSAGLAALSLFGIFFVMMAQVFLRQGNIQLPGADDFTAYLCVATTFFALAYTFKRGELIRVGLFIDKAGAGLRRVIELAVLTLAAALVGYIVYWTFSDAMFSREIEEVAQGSVPFLIWIPKLAIPLGSGILLIAILDELLVVLRGQKPSYVRAAEERAARGDFSAEM</sequence>
<evidence type="ECO:0000256" key="2">
    <source>
        <dbReference type="ARBA" id="ARBA00022448"/>
    </source>
</evidence>
<evidence type="ECO:0000259" key="10">
    <source>
        <dbReference type="Pfam" id="PF04290"/>
    </source>
</evidence>
<feature type="transmembrane region" description="Helical" evidence="9">
    <location>
        <begin position="130"/>
        <end position="157"/>
    </location>
</feature>
<evidence type="ECO:0000256" key="9">
    <source>
        <dbReference type="RuleBase" id="RU369079"/>
    </source>
</evidence>
<dbReference type="InterPro" id="IPR007387">
    <property type="entry name" value="TRAP_DctQ"/>
</dbReference>
<reference evidence="11 12" key="1">
    <citation type="submission" date="2023-11" db="EMBL/GenBank/DDBJ databases">
        <title>Arctic aerobic anoxygenic photoheterotroph Sediminicoccus rosea KRV36 adapts its photosynthesis to long days of polar summer.</title>
        <authorList>
            <person name="Tomasch J."/>
            <person name="Kopejtka K."/>
            <person name="Bily T."/>
            <person name="Gardiner A.T."/>
            <person name="Gardian Z."/>
            <person name="Shivaramu S."/>
            <person name="Koblizek M."/>
            <person name="Engelhardt F."/>
            <person name="Kaftan D."/>
        </authorList>
    </citation>
    <scope>NUCLEOTIDE SEQUENCE [LARGE SCALE GENOMIC DNA]</scope>
    <source>
        <strain evidence="11 12">R-30</strain>
    </source>
</reference>
<dbReference type="PANTHER" id="PTHR35011">
    <property type="entry name" value="2,3-DIKETO-L-GULONATE TRAP TRANSPORTER SMALL PERMEASE PROTEIN YIAM"/>
    <property type="match status" value="1"/>
</dbReference>
<evidence type="ECO:0000313" key="12">
    <source>
        <dbReference type="Proteomes" id="UP001305521"/>
    </source>
</evidence>
<organism evidence="11 12">
    <name type="scientific">Sediminicoccus rosea</name>
    <dbReference type="NCBI Taxonomy" id="1225128"/>
    <lineage>
        <taxon>Bacteria</taxon>
        <taxon>Pseudomonadati</taxon>
        <taxon>Pseudomonadota</taxon>
        <taxon>Alphaproteobacteria</taxon>
        <taxon>Acetobacterales</taxon>
        <taxon>Roseomonadaceae</taxon>
        <taxon>Sediminicoccus</taxon>
    </lineage>
</organism>
<proteinExistence type="inferred from homology"/>
<comment type="subunit">
    <text evidence="9">The complex comprises the extracytoplasmic solute receptor protein and the two transmembrane proteins.</text>
</comment>
<dbReference type="InterPro" id="IPR055348">
    <property type="entry name" value="DctQ"/>
</dbReference>
<evidence type="ECO:0000256" key="7">
    <source>
        <dbReference type="ARBA" id="ARBA00023136"/>
    </source>
</evidence>
<keyword evidence="12" id="KW-1185">Reference proteome</keyword>
<keyword evidence="3" id="KW-1003">Cell membrane</keyword>
<evidence type="ECO:0000313" key="11">
    <source>
        <dbReference type="EMBL" id="WPB85426.1"/>
    </source>
</evidence>
<dbReference type="PANTHER" id="PTHR35011:SF10">
    <property type="entry name" value="TRAP TRANSPORTER SMALL PERMEASE PROTEIN"/>
    <property type="match status" value="1"/>
</dbReference>
<gene>
    <name evidence="11" type="ORF">R9Z33_00805</name>
</gene>
<dbReference type="RefSeq" id="WP_318649395.1">
    <property type="nucleotide sequence ID" value="NZ_CP137852.1"/>
</dbReference>
<evidence type="ECO:0000256" key="6">
    <source>
        <dbReference type="ARBA" id="ARBA00022989"/>
    </source>
</evidence>
<dbReference type="EMBL" id="CP137852">
    <property type="protein sequence ID" value="WPB85426.1"/>
    <property type="molecule type" value="Genomic_DNA"/>
</dbReference>
<dbReference type="Pfam" id="PF04290">
    <property type="entry name" value="DctQ"/>
    <property type="match status" value="1"/>
</dbReference>
<comment type="subcellular location">
    <subcellularLocation>
        <location evidence="1 9">Cell inner membrane</location>
        <topology evidence="1 9">Multi-pass membrane protein</topology>
    </subcellularLocation>
</comment>
<feature type="transmembrane region" description="Helical" evidence="9">
    <location>
        <begin position="89"/>
        <end position="110"/>
    </location>
</feature>
<evidence type="ECO:0000256" key="3">
    <source>
        <dbReference type="ARBA" id="ARBA00022475"/>
    </source>
</evidence>
<name>A0ABZ0PIB5_9PROT</name>
<comment type="function">
    <text evidence="9">Part of the tripartite ATP-independent periplasmic (TRAP) transport system.</text>
</comment>
<accession>A0ABZ0PIB5</accession>
<keyword evidence="7 9" id="KW-0472">Membrane</keyword>
<feature type="transmembrane region" description="Helical" evidence="9">
    <location>
        <begin position="50"/>
        <end position="68"/>
    </location>
</feature>
<keyword evidence="2 9" id="KW-0813">Transport</keyword>
<keyword evidence="6 9" id="KW-1133">Transmembrane helix</keyword>